<dbReference type="OrthoDB" id="364892at2759"/>
<dbReference type="OMA" id="CSARLCD"/>
<dbReference type="GO" id="GO:1990904">
    <property type="term" value="C:ribonucleoprotein complex"/>
    <property type="evidence" value="ECO:0007669"/>
    <property type="project" value="TreeGrafter"/>
</dbReference>
<name>R0KNW2_NOSB1</name>
<keyword evidence="2" id="KW-1185">Reference proteome</keyword>
<evidence type="ECO:0000313" key="2">
    <source>
        <dbReference type="Proteomes" id="UP000016927"/>
    </source>
</evidence>
<accession>R0KNW2</accession>
<dbReference type="GO" id="GO:0003924">
    <property type="term" value="F:GTPase activity"/>
    <property type="evidence" value="ECO:0007669"/>
    <property type="project" value="TreeGrafter"/>
</dbReference>
<dbReference type="GO" id="GO:0042256">
    <property type="term" value="P:cytosolic ribosome assembly"/>
    <property type="evidence" value="ECO:0007669"/>
    <property type="project" value="TreeGrafter"/>
</dbReference>
<dbReference type="PANTHER" id="PTHR42908">
    <property type="entry name" value="TRANSLATION ELONGATION FACTOR-RELATED"/>
    <property type="match status" value="1"/>
</dbReference>
<organism evidence="1 2">
    <name type="scientific">Nosema bombycis (strain CQ1 / CVCC 102059)</name>
    <name type="common">Microsporidian parasite</name>
    <name type="synonym">Pebrine of silkworm</name>
    <dbReference type="NCBI Taxonomy" id="578461"/>
    <lineage>
        <taxon>Eukaryota</taxon>
        <taxon>Fungi</taxon>
        <taxon>Fungi incertae sedis</taxon>
        <taxon>Microsporidia</taxon>
        <taxon>Nosematidae</taxon>
        <taxon>Nosema</taxon>
    </lineage>
</organism>
<dbReference type="InterPro" id="IPR035647">
    <property type="entry name" value="EFG_III/V"/>
</dbReference>
<dbReference type="HOGENOM" id="CLU_011666_0_0_1"/>
<protein>
    <submittedName>
        <fullName evidence="1">Ribosome assembly protein 1</fullName>
    </submittedName>
</protein>
<evidence type="ECO:0000313" key="1">
    <source>
        <dbReference type="EMBL" id="EOB11862.1"/>
    </source>
</evidence>
<dbReference type="Proteomes" id="UP000016927">
    <property type="component" value="Unassembled WGS sequence"/>
</dbReference>
<dbReference type="SUPFAM" id="SSF54980">
    <property type="entry name" value="EF-G C-terminal domain-like"/>
    <property type="match status" value="1"/>
</dbReference>
<sequence>MCYGINYHQSIKLIGKDRSSLKGTIQFINFLNNKISANDVDKICEKFKVKIKNQKNILSTVMPLGNVVFDSIESIYSQEKLFRNIMLQKTPLRLDENVFDEDTVLFVSLAILKDPKIYTKDNMLFMSRLFKGRISVGDTLNNLNEEVIIEGLYLFEIGKHRSVETVFGSKLILVKGKFKKNTLICSAKNINYEYVEKLTPFYKTKLILKDTDTLDDLKSILRVVINTEQCLRLKVNKFNEVEVMASGKVQVEKLLEDIKSAEIEVMTSDFDLVFCEYASKCVKNEYEYDSYKLNIMVNKRQEEDKGDIDTYNNCFNIKNLEDLGLIQSVLNVFVSSGPIIRENIRDTYFEIEIIKKDQDDDSDDLFRIVMKSLKDIFLLSSPLIAPFFYKSDISVQKDYLGQAYNGIQRFKHIIIEEDYDYNTAIYTISIFIPHFTYEKFIEEINIRTKGTAYIKTIEHGFLYDLDFSEYVDVIKKAKGLLTSEKIVENPEKQRTLKK</sequence>
<proteinExistence type="predicted"/>
<dbReference type="GO" id="GO:0043022">
    <property type="term" value="F:ribosome binding"/>
    <property type="evidence" value="ECO:0007669"/>
    <property type="project" value="TreeGrafter"/>
</dbReference>
<dbReference type="EMBL" id="KB909621">
    <property type="protein sequence ID" value="EOB11862.1"/>
    <property type="molecule type" value="Genomic_DNA"/>
</dbReference>
<dbReference type="STRING" id="578461.R0KNW2"/>
<dbReference type="VEuPathDB" id="MicrosporidiaDB:NBO_714g0001"/>
<dbReference type="GO" id="GO:0005829">
    <property type="term" value="C:cytosol"/>
    <property type="evidence" value="ECO:0007669"/>
    <property type="project" value="TreeGrafter"/>
</dbReference>
<dbReference type="PANTHER" id="PTHR42908:SF3">
    <property type="entry name" value="ELONGATION FACTOR-LIKE GTPASE 1"/>
    <property type="match status" value="1"/>
</dbReference>
<gene>
    <name evidence="1" type="primary">RIA1</name>
    <name evidence="1" type="ORF">NBO_714g0001</name>
</gene>
<reference evidence="1 2" key="1">
    <citation type="journal article" date="2013" name="BMC Genomics">
        <title>Comparative genomics of parasitic silkworm microsporidia reveal an association between genome expansion and host adaptation.</title>
        <authorList>
            <person name="Pan G."/>
            <person name="Xu J."/>
            <person name="Li T."/>
            <person name="Xia Q."/>
            <person name="Liu S.L."/>
            <person name="Zhang G."/>
            <person name="Li S."/>
            <person name="Li C."/>
            <person name="Liu H."/>
            <person name="Yang L."/>
            <person name="Liu T."/>
            <person name="Zhang X."/>
            <person name="Wu Z."/>
            <person name="Fan W."/>
            <person name="Dang X."/>
            <person name="Xiang H."/>
            <person name="Tao M."/>
            <person name="Li Y."/>
            <person name="Hu J."/>
            <person name="Li Z."/>
            <person name="Lin L."/>
            <person name="Luo J."/>
            <person name="Geng L."/>
            <person name="Wang L."/>
            <person name="Long M."/>
            <person name="Wan Y."/>
            <person name="He N."/>
            <person name="Zhang Z."/>
            <person name="Lu C."/>
            <person name="Keeling P.J."/>
            <person name="Wang J."/>
            <person name="Xiang Z."/>
            <person name="Zhou Z."/>
        </authorList>
    </citation>
    <scope>NUCLEOTIDE SEQUENCE [LARGE SCALE GENOMIC DNA]</scope>
    <source>
        <strain evidence="2">CQ1 / CVCC 102059</strain>
    </source>
</reference>
<dbReference type="AlphaFoldDB" id="R0KNW2"/>